<dbReference type="AlphaFoldDB" id="A0A2N8PHR4"/>
<keyword evidence="2" id="KW-1185">Reference proteome</keyword>
<evidence type="ECO:0000313" key="1">
    <source>
        <dbReference type="EMBL" id="PNE40528.1"/>
    </source>
</evidence>
<dbReference type="Proteomes" id="UP000236047">
    <property type="component" value="Unassembled WGS sequence"/>
</dbReference>
<accession>A0A2N8PHR4</accession>
<reference evidence="2" key="1">
    <citation type="submission" date="2015-09" db="EMBL/GenBank/DDBJ databases">
        <authorList>
            <person name="Graham D.E."/>
            <person name="Mahan K.M."/>
            <person name="Klingeman D.M."/>
            <person name="Fida T."/>
            <person name="Giannone R.J."/>
            <person name="Hettich R.L."/>
            <person name="Parry R.J."/>
            <person name="Spain J.C."/>
        </authorList>
    </citation>
    <scope>NUCLEOTIDE SEQUENCE [LARGE SCALE GENOMIC DNA]</scope>
    <source>
        <strain evidence="2">JCM 4701</strain>
    </source>
</reference>
<comment type="caution">
    <text evidence="1">The sequence shown here is derived from an EMBL/GenBank/DDBJ whole genome shotgun (WGS) entry which is preliminary data.</text>
</comment>
<dbReference type="EMBL" id="LJSN01000002">
    <property type="protein sequence ID" value="PNE40528.1"/>
    <property type="molecule type" value="Genomic_DNA"/>
</dbReference>
<evidence type="ECO:0000313" key="2">
    <source>
        <dbReference type="Proteomes" id="UP000236047"/>
    </source>
</evidence>
<gene>
    <name evidence="1" type="ORF">AOB60_06340</name>
</gene>
<sequence>MVLRGAGASRTTLVADTSGLKAGDEVVVERPTTQAWIDAIGMHGMFTPNWSLRFERKGTAAHTTRASSS</sequence>
<proteinExistence type="predicted"/>
<protein>
    <submittedName>
        <fullName evidence="1">Uncharacterized protein</fullName>
    </submittedName>
</protein>
<organism evidence="1 2">
    <name type="scientific">Streptomyces noursei</name>
    <name type="common">Streptomyces albulus</name>
    <dbReference type="NCBI Taxonomy" id="1971"/>
    <lineage>
        <taxon>Bacteria</taxon>
        <taxon>Bacillati</taxon>
        <taxon>Actinomycetota</taxon>
        <taxon>Actinomycetes</taxon>
        <taxon>Kitasatosporales</taxon>
        <taxon>Streptomycetaceae</taxon>
        <taxon>Streptomyces</taxon>
    </lineage>
</organism>
<name>A0A2N8PHR4_STRNR</name>